<keyword evidence="2" id="KW-1185">Reference proteome</keyword>
<proteinExistence type="predicted"/>
<reference evidence="1" key="1">
    <citation type="submission" date="2021-06" db="EMBL/GenBank/DDBJ databases">
        <authorList>
            <person name="Kallberg Y."/>
            <person name="Tangrot J."/>
            <person name="Rosling A."/>
        </authorList>
    </citation>
    <scope>NUCLEOTIDE SEQUENCE</scope>
    <source>
        <strain evidence="1">MA461A</strain>
    </source>
</reference>
<gene>
    <name evidence="1" type="ORF">RPERSI_LOCUS32299</name>
</gene>
<feature type="non-terminal residue" evidence="1">
    <location>
        <position position="159"/>
    </location>
</feature>
<protein>
    <submittedName>
        <fullName evidence="1">9137_t:CDS:1</fullName>
    </submittedName>
</protein>
<name>A0ACA9SM51_9GLOM</name>
<dbReference type="Proteomes" id="UP000789920">
    <property type="component" value="Unassembled WGS sequence"/>
</dbReference>
<feature type="non-terminal residue" evidence="1">
    <location>
        <position position="1"/>
    </location>
</feature>
<dbReference type="EMBL" id="CAJVQC010134070">
    <property type="protein sequence ID" value="CAG8842392.1"/>
    <property type="molecule type" value="Genomic_DNA"/>
</dbReference>
<comment type="caution">
    <text evidence="1">The sequence shown here is derived from an EMBL/GenBank/DDBJ whole genome shotgun (WGS) entry which is preliminary data.</text>
</comment>
<evidence type="ECO:0000313" key="2">
    <source>
        <dbReference type="Proteomes" id="UP000789920"/>
    </source>
</evidence>
<sequence>KPEGSNEKRTFNRYIKAANDRYKTVEWNLKYAEADDKQLAAEGELKFDEEVFDNCYRSDEVMVVMEAPLDECDSNDADNINGKIKKCERGVNEKQEDTNRKVIANKKGNKGAYGVKNKNVENILIYDNETAQNVKPNLVFIEHEVLGYAGEAFDTIEDF</sequence>
<accession>A0ACA9SM51</accession>
<organism evidence="1 2">
    <name type="scientific">Racocetra persica</name>
    <dbReference type="NCBI Taxonomy" id="160502"/>
    <lineage>
        <taxon>Eukaryota</taxon>
        <taxon>Fungi</taxon>
        <taxon>Fungi incertae sedis</taxon>
        <taxon>Mucoromycota</taxon>
        <taxon>Glomeromycotina</taxon>
        <taxon>Glomeromycetes</taxon>
        <taxon>Diversisporales</taxon>
        <taxon>Gigasporaceae</taxon>
        <taxon>Racocetra</taxon>
    </lineage>
</organism>
<evidence type="ECO:0000313" key="1">
    <source>
        <dbReference type="EMBL" id="CAG8842392.1"/>
    </source>
</evidence>